<evidence type="ECO:0000256" key="1">
    <source>
        <dbReference type="ARBA" id="ARBA00023015"/>
    </source>
</evidence>
<dbReference type="InterPro" id="IPR029016">
    <property type="entry name" value="GAF-like_dom_sf"/>
</dbReference>
<organism evidence="5 6">
    <name type="scientific">Microbacterium arabinogalactanolyticum</name>
    <dbReference type="NCBI Taxonomy" id="69365"/>
    <lineage>
        <taxon>Bacteria</taxon>
        <taxon>Bacillati</taxon>
        <taxon>Actinomycetota</taxon>
        <taxon>Actinomycetes</taxon>
        <taxon>Micrococcales</taxon>
        <taxon>Microbacteriaceae</taxon>
        <taxon>Microbacterium</taxon>
    </lineage>
</organism>
<keyword evidence="1" id="KW-0805">Transcription regulation</keyword>
<dbReference type="PANTHER" id="PTHR44688">
    <property type="entry name" value="DNA-BINDING TRANSCRIPTIONAL ACTIVATOR DEVR_DOSR"/>
    <property type="match status" value="1"/>
</dbReference>
<dbReference type="InterPro" id="IPR036388">
    <property type="entry name" value="WH-like_DNA-bd_sf"/>
</dbReference>
<dbReference type="PROSITE" id="PS50043">
    <property type="entry name" value="HTH_LUXR_2"/>
    <property type="match status" value="1"/>
</dbReference>
<dbReference type="InterPro" id="IPR000792">
    <property type="entry name" value="Tscrpt_reg_LuxR_C"/>
</dbReference>
<keyword evidence="2" id="KW-0238">DNA-binding</keyword>
<evidence type="ECO:0000256" key="2">
    <source>
        <dbReference type="ARBA" id="ARBA00023125"/>
    </source>
</evidence>
<comment type="caution">
    <text evidence="5">The sequence shown here is derived from an EMBL/GenBank/DDBJ whole genome shotgun (WGS) entry which is preliminary data.</text>
</comment>
<dbReference type="CDD" id="cd06170">
    <property type="entry name" value="LuxR_C_like"/>
    <property type="match status" value="1"/>
</dbReference>
<dbReference type="Proteomes" id="UP001165068">
    <property type="component" value="Unassembled WGS sequence"/>
</dbReference>
<feature type="domain" description="HTH luxR-type" evidence="4">
    <location>
        <begin position="206"/>
        <end position="271"/>
    </location>
</feature>
<accession>A0ABQ5NFN2</accession>
<dbReference type="InterPro" id="IPR016032">
    <property type="entry name" value="Sig_transdc_resp-reg_C-effctor"/>
</dbReference>
<sequence length="274" mass="29170">MPLFGSSFHALRDRSGLDIVFGGIARPRANHFAISHTLGGRTDRLNGLVIRTGHGLGGLVMASARAATVRDYLSDGHITHAYDAAVAAERMRTVSAFPVIVKGDVRGVIYGATRDAAMLTPEASAAMKRVADGFGYDLAVEEALAQRAEVADAAARMRSGEHPAPDREWEDVRVAFAELRELAQDVEDAGIRARLDAILQRMAHPRSAEVAPLSAREVDVLALVAMGCGNAEIGTRLNLGAETVKSYLRTASRKLGAANRVEAVRLARAAGQLP</sequence>
<proteinExistence type="predicted"/>
<dbReference type="SUPFAM" id="SSF46894">
    <property type="entry name" value="C-terminal effector domain of the bipartite response regulators"/>
    <property type="match status" value="1"/>
</dbReference>
<dbReference type="EMBL" id="BRZC01000003">
    <property type="protein sequence ID" value="GLC84240.1"/>
    <property type="molecule type" value="Genomic_DNA"/>
</dbReference>
<dbReference type="RefSeq" id="WP_285631769.1">
    <property type="nucleotide sequence ID" value="NZ_BAAAUK010000003.1"/>
</dbReference>
<reference evidence="5" key="1">
    <citation type="submission" date="2022-08" db="EMBL/GenBank/DDBJ databases">
        <title>Draft genome sequence of Microbacterium arabinogalactanolyticum JCM 9171.</title>
        <authorList>
            <person name="Fujita K."/>
            <person name="Ishiwata A."/>
            <person name="Fushinobu S."/>
        </authorList>
    </citation>
    <scope>NUCLEOTIDE SEQUENCE</scope>
    <source>
        <strain evidence="5">JCM 9171</strain>
    </source>
</reference>
<dbReference type="Gene3D" id="1.10.10.10">
    <property type="entry name" value="Winged helix-like DNA-binding domain superfamily/Winged helix DNA-binding domain"/>
    <property type="match status" value="1"/>
</dbReference>
<protein>
    <submittedName>
        <fullName evidence="5">Helix-turn-helix transcriptional regulator</fullName>
    </submittedName>
</protein>
<dbReference type="SUPFAM" id="SSF55781">
    <property type="entry name" value="GAF domain-like"/>
    <property type="match status" value="1"/>
</dbReference>
<evidence type="ECO:0000313" key="6">
    <source>
        <dbReference type="Proteomes" id="UP001165068"/>
    </source>
</evidence>
<dbReference type="SMART" id="SM00421">
    <property type="entry name" value="HTH_LUXR"/>
    <property type="match status" value="1"/>
</dbReference>
<dbReference type="PRINTS" id="PR00038">
    <property type="entry name" value="HTHLUXR"/>
</dbReference>
<dbReference type="Gene3D" id="3.30.450.40">
    <property type="match status" value="1"/>
</dbReference>
<evidence type="ECO:0000313" key="5">
    <source>
        <dbReference type="EMBL" id="GLC84240.1"/>
    </source>
</evidence>
<dbReference type="Pfam" id="PF00196">
    <property type="entry name" value="GerE"/>
    <property type="match status" value="1"/>
</dbReference>
<name>A0ABQ5NFN2_9MICO</name>
<evidence type="ECO:0000256" key="3">
    <source>
        <dbReference type="ARBA" id="ARBA00023163"/>
    </source>
</evidence>
<keyword evidence="3" id="KW-0804">Transcription</keyword>
<dbReference type="PANTHER" id="PTHR44688:SF16">
    <property type="entry name" value="DNA-BINDING TRANSCRIPTIONAL ACTIVATOR DEVR_DOSR"/>
    <property type="match status" value="1"/>
</dbReference>
<gene>
    <name evidence="5" type="ORF">MIAR_08280</name>
</gene>
<evidence type="ECO:0000259" key="4">
    <source>
        <dbReference type="PROSITE" id="PS50043"/>
    </source>
</evidence>
<keyword evidence="6" id="KW-1185">Reference proteome</keyword>